<organism evidence="1 2">
    <name type="scientific">Albugo candida</name>
    <dbReference type="NCBI Taxonomy" id="65357"/>
    <lineage>
        <taxon>Eukaryota</taxon>
        <taxon>Sar</taxon>
        <taxon>Stramenopiles</taxon>
        <taxon>Oomycota</taxon>
        <taxon>Peronosporomycetes</taxon>
        <taxon>Albuginales</taxon>
        <taxon>Albuginaceae</taxon>
        <taxon>Albugo</taxon>
    </lineage>
</organism>
<gene>
    <name evidence="1" type="ORF">BN9_122180</name>
</gene>
<dbReference type="AlphaFoldDB" id="A0A024FWK4"/>
<accession>A0A024FWK4</accession>
<comment type="caution">
    <text evidence="1">The sequence shown here is derived from an EMBL/GenBank/DDBJ whole genome shotgun (WGS) entry which is preliminary data.</text>
</comment>
<dbReference type="InParanoid" id="A0A024FWK4"/>
<evidence type="ECO:0000313" key="1">
    <source>
        <dbReference type="EMBL" id="CCI11019.1"/>
    </source>
</evidence>
<evidence type="ECO:0000313" key="2">
    <source>
        <dbReference type="Proteomes" id="UP000053237"/>
    </source>
</evidence>
<keyword evidence="2" id="KW-1185">Reference proteome</keyword>
<name>A0A024FWK4_9STRA</name>
<protein>
    <submittedName>
        <fullName evidence="1">Uncharacterized protein</fullName>
    </submittedName>
</protein>
<proteinExistence type="predicted"/>
<sequence length="130" mass="14950">MPIRGIRTHSCTTFYDPNSRSANFLMLFVVPRHSQTVKNAFQIAIIFSSVVWKLHLARKSLKVESTFSLRNGLICNRSIAVFYLTRAKLTKTCEYICDLFQAGSQAHRRPAVVLSWDELSFLDVARSFYQ</sequence>
<reference evidence="1 2" key="1">
    <citation type="submission" date="2012-05" db="EMBL/GenBank/DDBJ databases">
        <title>Recombination and specialization in a pathogen metapopulation.</title>
        <authorList>
            <person name="Gardiner A."/>
            <person name="Kemen E."/>
            <person name="Schultz-Larsen T."/>
            <person name="MacLean D."/>
            <person name="Van Oosterhout C."/>
            <person name="Jones J.D.G."/>
        </authorList>
    </citation>
    <scope>NUCLEOTIDE SEQUENCE [LARGE SCALE GENOMIC DNA]</scope>
    <source>
        <strain evidence="1 2">Ac Nc2</strain>
    </source>
</reference>
<dbReference type="EMBL" id="CAIX01000508">
    <property type="protein sequence ID" value="CCI11019.1"/>
    <property type="molecule type" value="Genomic_DNA"/>
</dbReference>
<dbReference type="Proteomes" id="UP000053237">
    <property type="component" value="Unassembled WGS sequence"/>
</dbReference>